<proteinExistence type="predicted"/>
<dbReference type="EMBL" id="VRUR01000002">
    <property type="protein sequence ID" value="TXN35986.1"/>
    <property type="molecule type" value="Genomic_DNA"/>
</dbReference>
<reference evidence="1 2" key="1">
    <citation type="submission" date="2019-08" db="EMBL/GenBank/DDBJ databases">
        <title>Professor.</title>
        <authorList>
            <person name="Park J.S."/>
        </authorList>
    </citation>
    <scope>NUCLEOTIDE SEQUENCE [LARGE SCALE GENOMIC DNA]</scope>
    <source>
        <strain evidence="1 2">176CP5-101</strain>
    </source>
</reference>
<evidence type="ECO:0000313" key="1">
    <source>
        <dbReference type="EMBL" id="TXN35986.1"/>
    </source>
</evidence>
<dbReference type="GO" id="GO:0016788">
    <property type="term" value="F:hydrolase activity, acting on ester bonds"/>
    <property type="evidence" value="ECO:0007669"/>
    <property type="project" value="UniProtKB-ARBA"/>
</dbReference>
<dbReference type="AlphaFoldDB" id="A0A5C8V3L6"/>
<accession>A0A5C8V3L6</accession>
<name>A0A5C8V3L6_9FLAO</name>
<comment type="caution">
    <text evidence="1">The sequence shown here is derived from an EMBL/GenBank/DDBJ whole genome shotgun (WGS) entry which is preliminary data.</text>
</comment>
<evidence type="ECO:0000313" key="2">
    <source>
        <dbReference type="Proteomes" id="UP000321456"/>
    </source>
</evidence>
<sequence length="317" mass="37438">MIKLLKRFVIYVLLFFLCLELLVRIFHLHNERPVRFLDDRQVERWMSNQEDYSVVGNRRQNVGHYRINSFGFNSVYDQYDIKDPEKYIALVGDSFIEGFHQDYHRSLGQKIERSLGDSIKVYEFGYAGYDLADQLHLIQAYRDIFKEMDHVVIYMRFTDDLERSEYKHSNRLSLDTPISRLAKHVKSIVYLKDIGLVDPITKSLSRVLSLFAEGSRTRKLSSTPIVKDTYATRIQNFKILVDQYGYDKQKNVLLLDYSLCPNQFLSFLDENKFKSIDFGKDLNDSELPTTLIYDQHWNDNGRQLIAELVAEYVRSTY</sequence>
<dbReference type="InterPro" id="IPR036514">
    <property type="entry name" value="SGNH_hydro_sf"/>
</dbReference>
<dbReference type="Gene3D" id="3.40.50.1110">
    <property type="entry name" value="SGNH hydrolase"/>
    <property type="match status" value="1"/>
</dbReference>
<keyword evidence="2" id="KW-1185">Reference proteome</keyword>
<dbReference type="RefSeq" id="WP_147744757.1">
    <property type="nucleotide sequence ID" value="NZ_VRUR01000002.1"/>
</dbReference>
<gene>
    <name evidence="1" type="ORF">FVB32_15610</name>
</gene>
<dbReference type="SUPFAM" id="SSF52266">
    <property type="entry name" value="SGNH hydrolase"/>
    <property type="match status" value="1"/>
</dbReference>
<organism evidence="1 2">
    <name type="scientific">Flagellimonas hymeniacidonis</name>
    <dbReference type="NCBI Taxonomy" id="2603628"/>
    <lineage>
        <taxon>Bacteria</taxon>
        <taxon>Pseudomonadati</taxon>
        <taxon>Bacteroidota</taxon>
        <taxon>Flavobacteriia</taxon>
        <taxon>Flavobacteriales</taxon>
        <taxon>Flavobacteriaceae</taxon>
        <taxon>Flagellimonas</taxon>
    </lineage>
</organism>
<evidence type="ECO:0008006" key="3">
    <source>
        <dbReference type="Google" id="ProtNLM"/>
    </source>
</evidence>
<dbReference type="Proteomes" id="UP000321456">
    <property type="component" value="Unassembled WGS sequence"/>
</dbReference>
<protein>
    <recommendedName>
        <fullName evidence="3">SGNH hydrolase-type esterase domain-containing protein</fullName>
    </recommendedName>
</protein>